<dbReference type="STRING" id="1847728.BTM29_03170"/>
<dbReference type="PRINTS" id="PR01100">
    <property type="entry name" value="SHIKIMTKNASE"/>
</dbReference>
<feature type="domain" description="Guanylate kinase-like" evidence="6">
    <location>
        <begin position="3"/>
        <end position="180"/>
    </location>
</feature>
<dbReference type="EMBL" id="CP019323">
    <property type="protein sequence ID" value="APX71617.1"/>
    <property type="molecule type" value="Genomic_DNA"/>
</dbReference>
<sequence length="185" mass="21157">MGKKIIVITGASGTGKTTISQYLKEKYNIPIVITHTTRLPRVGEVDGVDYHFETDETFKKNHYLEQVEYSGYHYGSSQESLNAMWKNVDVASIVVDTAGAISYEKKYGDLAVIIFLKLDLDTVANRLRDRGDDPDRVQRRINSDEFKRDLVIPVELRNKSYEIVNKTIEKTEEKVDKIVKSIIIK</sequence>
<evidence type="ECO:0000256" key="3">
    <source>
        <dbReference type="ARBA" id="ARBA00022679"/>
    </source>
</evidence>
<dbReference type="InterPro" id="IPR008145">
    <property type="entry name" value="GK/Ca_channel_bsu"/>
</dbReference>
<name>A0A1P8Q1B1_9LACO</name>
<accession>A0A1P8Q1B1</accession>
<evidence type="ECO:0000259" key="6">
    <source>
        <dbReference type="PROSITE" id="PS50052"/>
    </source>
</evidence>
<gene>
    <name evidence="7" type="ORF">BTM29_03170</name>
</gene>
<keyword evidence="3" id="KW-0808">Transferase</keyword>
<dbReference type="RefSeq" id="WP_076614121.1">
    <property type="nucleotide sequence ID" value="NZ_CP019323.1"/>
</dbReference>
<evidence type="ECO:0000256" key="4">
    <source>
        <dbReference type="ARBA" id="ARBA00022777"/>
    </source>
</evidence>
<dbReference type="InterPro" id="IPR008144">
    <property type="entry name" value="Guanylate_kin-like_dom"/>
</dbReference>
<dbReference type="Pfam" id="PF00625">
    <property type="entry name" value="Guanylate_kin"/>
    <property type="match status" value="1"/>
</dbReference>
<dbReference type="OrthoDB" id="1033810at2"/>
<reference evidence="8" key="1">
    <citation type="submission" date="2016-12" db="EMBL/GenBank/DDBJ databases">
        <authorList>
            <person name="Jung M.Y."/>
            <person name="Lee S.H."/>
        </authorList>
    </citation>
    <scope>NUCLEOTIDE SEQUENCE [LARGE SCALE GENOMIC DNA]</scope>
    <source>
        <strain evidence="8">WiKim39</strain>
    </source>
</reference>
<dbReference type="GO" id="GO:0005829">
    <property type="term" value="C:cytosol"/>
    <property type="evidence" value="ECO:0007669"/>
    <property type="project" value="TreeGrafter"/>
</dbReference>
<evidence type="ECO:0000313" key="7">
    <source>
        <dbReference type="EMBL" id="APX71617.1"/>
    </source>
</evidence>
<comment type="catalytic activity">
    <reaction evidence="5">
        <text>GMP + ATP = GDP + ADP</text>
        <dbReference type="Rhea" id="RHEA:20780"/>
        <dbReference type="ChEBI" id="CHEBI:30616"/>
        <dbReference type="ChEBI" id="CHEBI:58115"/>
        <dbReference type="ChEBI" id="CHEBI:58189"/>
        <dbReference type="ChEBI" id="CHEBI:456216"/>
        <dbReference type="EC" id="2.7.4.8"/>
    </reaction>
</comment>
<dbReference type="InterPro" id="IPR027417">
    <property type="entry name" value="P-loop_NTPase"/>
</dbReference>
<dbReference type="Proteomes" id="UP000187499">
    <property type="component" value="Chromosome"/>
</dbReference>
<dbReference type="SUPFAM" id="SSF52540">
    <property type="entry name" value="P-loop containing nucleoside triphosphate hydrolases"/>
    <property type="match status" value="1"/>
</dbReference>
<dbReference type="Gene3D" id="3.40.50.300">
    <property type="entry name" value="P-loop containing nucleotide triphosphate hydrolases"/>
    <property type="match status" value="1"/>
</dbReference>
<proteinExistence type="inferred from homology"/>
<dbReference type="PANTHER" id="PTHR23117:SF13">
    <property type="entry name" value="GUANYLATE KINASE"/>
    <property type="match status" value="1"/>
</dbReference>
<protein>
    <submittedName>
        <fullName evidence="7">Guanylate kinase</fullName>
    </submittedName>
</protein>
<evidence type="ECO:0000256" key="2">
    <source>
        <dbReference type="ARBA" id="ARBA00005790"/>
    </source>
</evidence>
<organism evidence="7 8">
    <name type="scientific">Companilactobacillus allii</name>
    <dbReference type="NCBI Taxonomy" id="1847728"/>
    <lineage>
        <taxon>Bacteria</taxon>
        <taxon>Bacillati</taxon>
        <taxon>Bacillota</taxon>
        <taxon>Bacilli</taxon>
        <taxon>Lactobacillales</taxon>
        <taxon>Lactobacillaceae</taxon>
        <taxon>Companilactobacillus</taxon>
    </lineage>
</organism>
<keyword evidence="4 7" id="KW-0418">Kinase</keyword>
<evidence type="ECO:0000256" key="5">
    <source>
        <dbReference type="ARBA" id="ARBA00048594"/>
    </source>
</evidence>
<comment type="function">
    <text evidence="1">Essential for recycling GMP and indirectly, cGMP.</text>
</comment>
<keyword evidence="8" id="KW-1185">Reference proteome</keyword>
<comment type="similarity">
    <text evidence="2">Belongs to the guanylate kinase family.</text>
</comment>
<dbReference type="AlphaFoldDB" id="A0A1P8Q1B1"/>
<dbReference type="KEGG" id="lalw:BTM29_03170"/>
<evidence type="ECO:0000256" key="1">
    <source>
        <dbReference type="ARBA" id="ARBA00003531"/>
    </source>
</evidence>
<dbReference type="PROSITE" id="PS50052">
    <property type="entry name" value="GUANYLATE_KINASE_2"/>
    <property type="match status" value="1"/>
</dbReference>
<evidence type="ECO:0000313" key="8">
    <source>
        <dbReference type="Proteomes" id="UP000187499"/>
    </source>
</evidence>
<dbReference type="SMART" id="SM00072">
    <property type="entry name" value="GuKc"/>
    <property type="match status" value="1"/>
</dbReference>
<dbReference type="GO" id="GO:0004385">
    <property type="term" value="F:GMP kinase activity"/>
    <property type="evidence" value="ECO:0007669"/>
    <property type="project" value="UniProtKB-EC"/>
</dbReference>
<dbReference type="CDD" id="cd00071">
    <property type="entry name" value="GMPK"/>
    <property type="match status" value="1"/>
</dbReference>
<dbReference type="PANTHER" id="PTHR23117">
    <property type="entry name" value="GUANYLATE KINASE-RELATED"/>
    <property type="match status" value="1"/>
</dbReference>